<dbReference type="EMBL" id="NXGX01000003">
    <property type="protein sequence ID" value="PKR58629.1"/>
    <property type="molecule type" value="Genomic_DNA"/>
</dbReference>
<evidence type="ECO:0000313" key="3">
    <source>
        <dbReference type="Proteomes" id="UP000233332"/>
    </source>
</evidence>
<reference evidence="2 3" key="1">
    <citation type="submission" date="2017-09" db="EMBL/GenBank/DDBJ databases">
        <title>Biodiversity and function of Thalassospira species in the particle-attached aromatic-hydrocarbon-degrading consortia from the surface seawater of the China South Sea.</title>
        <authorList>
            <person name="Dong C."/>
            <person name="Lai Q."/>
            <person name="Shao Z."/>
        </authorList>
    </citation>
    <scope>NUCLEOTIDE SEQUENCE [LARGE SCALE GENOMIC DNA]</scope>
    <source>
        <strain evidence="2 3">139Z-12</strain>
    </source>
</reference>
<dbReference type="InterPro" id="IPR054539">
    <property type="entry name" value="Beta-prop_PDH"/>
</dbReference>
<feature type="domain" description="Pyrroloquinoline quinone-dependent pyranose dehydrogenase beta-propeller" evidence="1">
    <location>
        <begin position="274"/>
        <end position="379"/>
    </location>
</feature>
<protein>
    <submittedName>
        <fullName evidence="2">Sorbosone dehydrogenase</fullName>
    </submittedName>
</protein>
<dbReference type="PANTHER" id="PTHR33546">
    <property type="entry name" value="LARGE, MULTIFUNCTIONAL SECRETED PROTEIN-RELATED"/>
    <property type="match status" value="1"/>
</dbReference>
<name>A0A2N3L736_9PROT</name>
<feature type="domain" description="Pyrroloquinoline quinone-dependent pyranose dehydrogenase beta-propeller" evidence="1">
    <location>
        <begin position="60"/>
        <end position="244"/>
    </location>
</feature>
<evidence type="ECO:0000313" key="2">
    <source>
        <dbReference type="EMBL" id="PKR58629.1"/>
    </source>
</evidence>
<dbReference type="AlphaFoldDB" id="A0A2N3L736"/>
<organism evidence="2 3">
    <name type="scientific">Thalassospira lohafexi</name>
    <dbReference type="NCBI Taxonomy" id="744227"/>
    <lineage>
        <taxon>Bacteria</taxon>
        <taxon>Pseudomonadati</taxon>
        <taxon>Pseudomonadota</taxon>
        <taxon>Alphaproteobacteria</taxon>
        <taxon>Rhodospirillales</taxon>
        <taxon>Thalassospiraceae</taxon>
        <taxon>Thalassospira</taxon>
    </lineage>
</organism>
<dbReference type="Pfam" id="PF22807">
    <property type="entry name" value="TrAA12"/>
    <property type="match status" value="2"/>
</dbReference>
<comment type="caution">
    <text evidence="2">The sequence shown here is derived from an EMBL/GenBank/DDBJ whole genome shotgun (WGS) entry which is preliminary data.</text>
</comment>
<dbReference type="SUPFAM" id="SSF50952">
    <property type="entry name" value="Soluble quinoprotein glucose dehydrogenase"/>
    <property type="match status" value="1"/>
</dbReference>
<accession>A0A2N3L736</accession>
<dbReference type="InterPro" id="IPR011042">
    <property type="entry name" value="6-blade_b-propeller_TolB-like"/>
</dbReference>
<dbReference type="Gene3D" id="2.120.10.30">
    <property type="entry name" value="TolB, C-terminal domain"/>
    <property type="match status" value="1"/>
</dbReference>
<proteinExistence type="predicted"/>
<dbReference type="Proteomes" id="UP000233332">
    <property type="component" value="Unassembled WGS sequence"/>
</dbReference>
<dbReference type="RefSeq" id="WP_101301004.1">
    <property type="nucleotide sequence ID" value="NZ_NXGX01000003.1"/>
</dbReference>
<dbReference type="PANTHER" id="PTHR33546:SF1">
    <property type="entry name" value="LARGE, MULTIFUNCTIONAL SECRETED PROTEIN"/>
    <property type="match status" value="1"/>
</dbReference>
<dbReference type="InterPro" id="IPR011041">
    <property type="entry name" value="Quinoprot_gluc/sorb_DH_b-prop"/>
</dbReference>
<sequence length="385" mass="41918">MRTELRPVFHRHARLAARWAGRLCFGVLVFGISGLTATGSSAQQVSERVARIQSLLSGEAGYRLSVFAEVRNARTMAVAPELGGVFVGTRGSNLYFVRDADEDGIGEEVNLIADDFKQANGIAYRPGTLFVADQHRIVSYDLSGFDGTKLSRPRLLFTNLPDKSHHGWRYAALSPDGDRLFVAVGAPCNICKVSGLEGTIISIPVNGGAPQVYASGIRNSVGLTFHPDTGDLWFTDNGGDRLGDDIPREELNRATGPGEFFGYPWYAGSDTRSPQFDDEAVPHEVTFPAFTFNAHNAPLGFAFDDGDALVALHGSWNRTIPDGYKVVRVEFRNGKPSVENPFLSGFLRSNGEVVGRPVDVKHYVDGSILISDDHTGAIWRMMPEG</sequence>
<gene>
    <name evidence="2" type="ORF">COO92_07065</name>
</gene>
<keyword evidence="3" id="KW-1185">Reference proteome</keyword>
<evidence type="ECO:0000259" key="1">
    <source>
        <dbReference type="Pfam" id="PF22807"/>
    </source>
</evidence>